<dbReference type="EMBL" id="QTSX02003616">
    <property type="protein sequence ID" value="KAJ9069661.1"/>
    <property type="molecule type" value="Genomic_DNA"/>
</dbReference>
<accession>A0ACC2T520</accession>
<organism evidence="1 2">
    <name type="scientific">Entomophthora muscae</name>
    <dbReference type="NCBI Taxonomy" id="34485"/>
    <lineage>
        <taxon>Eukaryota</taxon>
        <taxon>Fungi</taxon>
        <taxon>Fungi incertae sedis</taxon>
        <taxon>Zoopagomycota</taxon>
        <taxon>Entomophthoromycotina</taxon>
        <taxon>Entomophthoromycetes</taxon>
        <taxon>Entomophthorales</taxon>
        <taxon>Entomophthoraceae</taxon>
        <taxon>Entomophthora</taxon>
    </lineage>
</organism>
<comment type="caution">
    <text evidence="1">The sequence shown here is derived from an EMBL/GenBank/DDBJ whole genome shotgun (WGS) entry which is preliminary data.</text>
</comment>
<sequence>MKVLKCHYSMSTDIIALSSLPTDPFPSESPTAFIDGRLFFVRVQINSAKEANMEPACPYRHLLRPQSCVKALWLKISRYKLLKQLLISLARIQVWREKVTICTILLLLSSLFLFLAEGFPRIVCLNRSPFNAEKLKRTKFVLIHGEVIDLTKSASQLGNFSRKYPGQDITSAFPLYDFLARYNKSKTYPNPKINSCINRAQYADAWLRKTLEAPGYTIKARTMQSCPDPINPAASVPCFFKKEFRNEIKKNKVAGIGQHTLNININNRLLLF</sequence>
<name>A0ACC2T520_9FUNG</name>
<reference evidence="1" key="1">
    <citation type="submission" date="2022-04" db="EMBL/GenBank/DDBJ databases">
        <title>Genome of the entomopathogenic fungus Entomophthora muscae.</title>
        <authorList>
            <person name="Elya C."/>
            <person name="Lovett B.R."/>
            <person name="Lee E."/>
            <person name="Macias A.M."/>
            <person name="Hajek A.E."/>
            <person name="De Bivort B.L."/>
            <person name="Kasson M.T."/>
            <person name="De Fine Licht H.H."/>
            <person name="Stajich J.E."/>
        </authorList>
    </citation>
    <scope>NUCLEOTIDE SEQUENCE</scope>
    <source>
        <strain evidence="1">Berkeley</strain>
    </source>
</reference>
<proteinExistence type="predicted"/>
<evidence type="ECO:0000313" key="2">
    <source>
        <dbReference type="Proteomes" id="UP001165960"/>
    </source>
</evidence>
<evidence type="ECO:0000313" key="1">
    <source>
        <dbReference type="EMBL" id="KAJ9069661.1"/>
    </source>
</evidence>
<gene>
    <name evidence="1" type="ORF">DSO57_1016298</name>
</gene>
<protein>
    <submittedName>
        <fullName evidence="1">Uncharacterized protein</fullName>
    </submittedName>
</protein>
<keyword evidence="2" id="KW-1185">Reference proteome</keyword>
<dbReference type="Proteomes" id="UP001165960">
    <property type="component" value="Unassembled WGS sequence"/>
</dbReference>